<dbReference type="AlphaFoldDB" id="A0A091E7F5"/>
<name>A0A091E7F5_FUKDA</name>
<dbReference type="Proteomes" id="UP000028990">
    <property type="component" value="Unassembled WGS sequence"/>
</dbReference>
<keyword evidence="2" id="KW-1185">Reference proteome</keyword>
<organism evidence="1 2">
    <name type="scientific">Fukomys damarensis</name>
    <name type="common">Damaraland mole rat</name>
    <name type="synonym">Cryptomys damarensis</name>
    <dbReference type="NCBI Taxonomy" id="885580"/>
    <lineage>
        <taxon>Eukaryota</taxon>
        <taxon>Metazoa</taxon>
        <taxon>Chordata</taxon>
        <taxon>Craniata</taxon>
        <taxon>Vertebrata</taxon>
        <taxon>Euteleostomi</taxon>
        <taxon>Mammalia</taxon>
        <taxon>Eutheria</taxon>
        <taxon>Euarchontoglires</taxon>
        <taxon>Glires</taxon>
        <taxon>Rodentia</taxon>
        <taxon>Hystricomorpha</taxon>
        <taxon>Bathyergidae</taxon>
        <taxon>Fukomys</taxon>
    </lineage>
</organism>
<reference evidence="1 2" key="1">
    <citation type="submission" date="2013-11" db="EMBL/GenBank/DDBJ databases">
        <title>The Damaraland mole rat (Fukomys damarensis) genome and evolution of African mole rats.</title>
        <authorList>
            <person name="Gladyshev V.N."/>
            <person name="Fang X."/>
        </authorList>
    </citation>
    <scope>NUCLEOTIDE SEQUENCE [LARGE SCALE GENOMIC DNA]</scope>
    <source>
        <tissue evidence="1">Liver</tissue>
    </source>
</reference>
<gene>
    <name evidence="1" type="ORF">H920_07516</name>
</gene>
<dbReference type="EMBL" id="KN122326">
    <property type="protein sequence ID" value="KFO31081.1"/>
    <property type="molecule type" value="Genomic_DNA"/>
</dbReference>
<evidence type="ECO:0000313" key="1">
    <source>
        <dbReference type="EMBL" id="KFO31081.1"/>
    </source>
</evidence>
<evidence type="ECO:0000313" key="2">
    <source>
        <dbReference type="Proteomes" id="UP000028990"/>
    </source>
</evidence>
<proteinExistence type="predicted"/>
<sequence>MRWLDLAKEGDQMTLPGMQLVLRQALRNIWTVLRDGGVIGKKFIDSIQ</sequence>
<protein>
    <submittedName>
        <fullName evidence="1">Poly(A)-specific ribonuclease PARN-like domain-containing protein 1</fullName>
    </submittedName>
</protein>
<accession>A0A091E7F5</accession>